<dbReference type="InterPro" id="IPR004360">
    <property type="entry name" value="Glyas_Fos-R_dOase_dom"/>
</dbReference>
<feature type="domain" description="VOC" evidence="1">
    <location>
        <begin position="5"/>
        <end position="114"/>
    </location>
</feature>
<accession>A0A150NZL2</accession>
<dbReference type="SUPFAM" id="SSF54593">
    <property type="entry name" value="Glyoxalase/Bleomycin resistance protein/Dihydroxybiphenyl dioxygenase"/>
    <property type="match status" value="1"/>
</dbReference>
<gene>
    <name evidence="2" type="ORF">BE08_32020</name>
</gene>
<dbReference type="EMBL" id="JELY01003584">
    <property type="protein sequence ID" value="KYF47757.1"/>
    <property type="molecule type" value="Genomic_DNA"/>
</dbReference>
<proteinExistence type="predicted"/>
<dbReference type="Gene3D" id="3.10.180.10">
    <property type="entry name" value="2,3-Dihydroxybiphenyl 1,2-Dioxygenase, domain 1"/>
    <property type="match status" value="1"/>
</dbReference>
<reference evidence="2 3" key="1">
    <citation type="submission" date="2014-02" db="EMBL/GenBank/DDBJ databases">
        <title>The small core and large imbalanced accessory genome model reveals a collaborative survival strategy of Sorangium cellulosum strains in nature.</title>
        <authorList>
            <person name="Han K."/>
            <person name="Peng R."/>
            <person name="Blom J."/>
            <person name="Li Y.-Z."/>
        </authorList>
    </citation>
    <scope>NUCLEOTIDE SEQUENCE [LARGE SCALE GENOMIC DNA]</scope>
    <source>
        <strain evidence="2 3">So0157-25</strain>
    </source>
</reference>
<dbReference type="PANTHER" id="PTHR21366:SF14">
    <property type="entry name" value="GLYOXALASE DOMAIN-CONTAINING PROTEIN 5"/>
    <property type="match status" value="1"/>
</dbReference>
<protein>
    <submittedName>
        <fullName evidence="2">Glutathione transferase</fullName>
    </submittedName>
</protein>
<evidence type="ECO:0000259" key="1">
    <source>
        <dbReference type="PROSITE" id="PS51819"/>
    </source>
</evidence>
<dbReference type="GO" id="GO:0016740">
    <property type="term" value="F:transferase activity"/>
    <property type="evidence" value="ECO:0007669"/>
    <property type="project" value="UniProtKB-KW"/>
</dbReference>
<comment type="caution">
    <text evidence="2">The sequence shown here is derived from an EMBL/GenBank/DDBJ whole genome shotgun (WGS) entry which is preliminary data.</text>
</comment>
<dbReference type="PROSITE" id="PS51819">
    <property type="entry name" value="VOC"/>
    <property type="match status" value="1"/>
</dbReference>
<sequence length="142" mass="16041">MTIGGVNHVTFAVRDLDRAVHFYVQVLGGRRRAQWARGAYLELGTLWLCLELDVRAARQVDDAHLAFSVDVQGFASLEEAIRLSGARIWKENRSEGASLYFEDPDGHKLEIHIGDLRTRLASCREEPYEGMMFFDDGEGETP</sequence>
<dbReference type="AlphaFoldDB" id="A0A150NZL2"/>
<dbReference type="Proteomes" id="UP000075420">
    <property type="component" value="Unassembled WGS sequence"/>
</dbReference>
<dbReference type="Pfam" id="PF00903">
    <property type="entry name" value="Glyoxalase"/>
    <property type="match status" value="1"/>
</dbReference>
<dbReference type="InterPro" id="IPR037523">
    <property type="entry name" value="VOC_core"/>
</dbReference>
<keyword evidence="2" id="KW-0808">Transferase</keyword>
<evidence type="ECO:0000313" key="2">
    <source>
        <dbReference type="EMBL" id="KYF47757.1"/>
    </source>
</evidence>
<dbReference type="PANTHER" id="PTHR21366">
    <property type="entry name" value="GLYOXALASE FAMILY PROTEIN"/>
    <property type="match status" value="1"/>
</dbReference>
<dbReference type="InterPro" id="IPR029068">
    <property type="entry name" value="Glyas_Bleomycin-R_OHBP_Dase"/>
</dbReference>
<name>A0A150NZL2_SORCE</name>
<evidence type="ECO:0000313" key="3">
    <source>
        <dbReference type="Proteomes" id="UP000075420"/>
    </source>
</evidence>
<organism evidence="2 3">
    <name type="scientific">Sorangium cellulosum</name>
    <name type="common">Polyangium cellulosum</name>
    <dbReference type="NCBI Taxonomy" id="56"/>
    <lineage>
        <taxon>Bacteria</taxon>
        <taxon>Pseudomonadati</taxon>
        <taxon>Myxococcota</taxon>
        <taxon>Polyangia</taxon>
        <taxon>Polyangiales</taxon>
        <taxon>Polyangiaceae</taxon>
        <taxon>Sorangium</taxon>
    </lineage>
</organism>
<dbReference type="CDD" id="cd07244">
    <property type="entry name" value="FosA"/>
    <property type="match status" value="1"/>
</dbReference>
<dbReference type="InterPro" id="IPR050383">
    <property type="entry name" value="GlyoxalaseI/FosfomycinResist"/>
</dbReference>